<feature type="transmembrane region" description="Helical" evidence="1">
    <location>
        <begin position="62"/>
        <end position="80"/>
    </location>
</feature>
<organism evidence="2 3">
    <name type="scientific">Sulfobacillus benefaciens</name>
    <dbReference type="NCBI Taxonomy" id="453960"/>
    <lineage>
        <taxon>Bacteria</taxon>
        <taxon>Bacillati</taxon>
        <taxon>Bacillota</taxon>
        <taxon>Clostridia</taxon>
        <taxon>Eubacteriales</taxon>
        <taxon>Clostridiales Family XVII. Incertae Sedis</taxon>
        <taxon>Sulfobacillus</taxon>
    </lineage>
</organism>
<keyword evidence="1" id="KW-1133">Transmembrane helix</keyword>
<keyword evidence="1" id="KW-0472">Membrane</keyword>
<reference evidence="2 3" key="1">
    <citation type="journal article" date="2014" name="BMC Genomics">
        <title>Comparison of environmental and isolate Sulfobacillus genomes reveals diverse carbon, sulfur, nitrogen, and hydrogen metabolisms.</title>
        <authorList>
            <person name="Justice N.B."/>
            <person name="Norman A."/>
            <person name="Brown C.T."/>
            <person name="Singh A."/>
            <person name="Thomas B.C."/>
            <person name="Banfield J.F."/>
        </authorList>
    </citation>
    <scope>NUCLEOTIDE SEQUENCE [LARGE SCALE GENOMIC DNA]</scope>
    <source>
        <strain evidence="2">AMDSBA1</strain>
    </source>
</reference>
<evidence type="ECO:0000256" key="1">
    <source>
        <dbReference type="SAM" id="Phobius"/>
    </source>
</evidence>
<dbReference type="Proteomes" id="UP000242699">
    <property type="component" value="Unassembled WGS sequence"/>
</dbReference>
<proteinExistence type="predicted"/>
<accession>A0A2T2WJJ6</accession>
<protein>
    <recommendedName>
        <fullName evidence="4">SHOCT domain-containing protein</fullName>
    </recommendedName>
</protein>
<gene>
    <name evidence="2" type="ORF">C7B43_20750</name>
</gene>
<sequence length="82" mass="8891">MTLMDLRHRYLAGDIDTEQYLLQVDAVRRAHQHQMTKRMILASIAVAGGGIASIFSPVMACVFILLVGLAGVIFVTASCLSL</sequence>
<evidence type="ECO:0000313" key="2">
    <source>
        <dbReference type="EMBL" id="PSR22403.1"/>
    </source>
</evidence>
<evidence type="ECO:0008006" key="4">
    <source>
        <dbReference type="Google" id="ProtNLM"/>
    </source>
</evidence>
<name>A0A2T2WJJ6_9FIRM</name>
<comment type="caution">
    <text evidence="2">The sequence shown here is derived from an EMBL/GenBank/DDBJ whole genome shotgun (WGS) entry which is preliminary data.</text>
</comment>
<dbReference type="EMBL" id="PXYT01000111">
    <property type="protein sequence ID" value="PSR22403.1"/>
    <property type="molecule type" value="Genomic_DNA"/>
</dbReference>
<evidence type="ECO:0000313" key="3">
    <source>
        <dbReference type="Proteomes" id="UP000242699"/>
    </source>
</evidence>
<keyword evidence="1" id="KW-0812">Transmembrane</keyword>
<feature type="transmembrane region" description="Helical" evidence="1">
    <location>
        <begin position="39"/>
        <end position="56"/>
    </location>
</feature>
<dbReference type="AlphaFoldDB" id="A0A2T2WJJ6"/>